<dbReference type="InterPro" id="IPR025943">
    <property type="entry name" value="Sigma_54_int_dom_ATP-bd_2"/>
</dbReference>
<dbReference type="GO" id="GO:0043565">
    <property type="term" value="F:sequence-specific DNA binding"/>
    <property type="evidence" value="ECO:0007669"/>
    <property type="project" value="InterPro"/>
</dbReference>
<dbReference type="SMART" id="SM00382">
    <property type="entry name" value="AAA"/>
    <property type="match status" value="1"/>
</dbReference>
<feature type="domain" description="Sigma-54 factor interaction" evidence="7">
    <location>
        <begin position="140"/>
        <end position="365"/>
    </location>
</feature>
<dbReference type="PROSITE" id="PS00688">
    <property type="entry name" value="SIGMA54_INTERACT_3"/>
    <property type="match status" value="1"/>
</dbReference>
<dbReference type="PRINTS" id="PR01590">
    <property type="entry name" value="HTHFIS"/>
</dbReference>
<feature type="domain" description="Response regulatory" evidence="8">
    <location>
        <begin position="3"/>
        <end position="116"/>
    </location>
</feature>
<dbReference type="Gene3D" id="3.40.50.2300">
    <property type="match status" value="1"/>
</dbReference>
<evidence type="ECO:0000256" key="2">
    <source>
        <dbReference type="ARBA" id="ARBA00022840"/>
    </source>
</evidence>
<dbReference type="PANTHER" id="PTHR32071:SF21">
    <property type="entry name" value="TRANSCRIPTIONAL REGULATORY PROTEIN FLGR"/>
    <property type="match status" value="1"/>
</dbReference>
<keyword evidence="1" id="KW-0547">Nucleotide-binding</keyword>
<dbReference type="InterPro" id="IPR002078">
    <property type="entry name" value="Sigma_54_int"/>
</dbReference>
<dbReference type="InterPro" id="IPR001789">
    <property type="entry name" value="Sig_transdc_resp-reg_receiver"/>
</dbReference>
<dbReference type="Pfam" id="PF25601">
    <property type="entry name" value="AAA_lid_14"/>
    <property type="match status" value="1"/>
</dbReference>
<dbReference type="FunFam" id="3.40.50.300:FF:000006">
    <property type="entry name" value="DNA-binding transcriptional regulator NtrC"/>
    <property type="match status" value="1"/>
</dbReference>
<dbReference type="CDD" id="cd00009">
    <property type="entry name" value="AAA"/>
    <property type="match status" value="1"/>
</dbReference>
<dbReference type="SUPFAM" id="SSF52172">
    <property type="entry name" value="CheY-like"/>
    <property type="match status" value="1"/>
</dbReference>
<feature type="modified residue" description="4-aspartylphosphate" evidence="6">
    <location>
        <position position="52"/>
    </location>
</feature>
<keyword evidence="3" id="KW-0805">Transcription regulation</keyword>
<evidence type="ECO:0000259" key="7">
    <source>
        <dbReference type="PROSITE" id="PS50045"/>
    </source>
</evidence>
<evidence type="ECO:0000256" key="4">
    <source>
        <dbReference type="ARBA" id="ARBA00023125"/>
    </source>
</evidence>
<dbReference type="AlphaFoldDB" id="A0A1C9U4P0"/>
<evidence type="ECO:0000256" key="5">
    <source>
        <dbReference type="ARBA" id="ARBA00023163"/>
    </source>
</evidence>
<dbReference type="GO" id="GO:0006355">
    <property type="term" value="P:regulation of DNA-templated transcription"/>
    <property type="evidence" value="ECO:0007669"/>
    <property type="project" value="InterPro"/>
</dbReference>
<dbReference type="InterPro" id="IPR009057">
    <property type="entry name" value="Homeodomain-like_sf"/>
</dbReference>
<dbReference type="Gene3D" id="1.10.10.60">
    <property type="entry name" value="Homeodomain-like"/>
    <property type="match status" value="1"/>
</dbReference>
<proteinExistence type="predicted"/>
<dbReference type="GO" id="GO:0005524">
    <property type="term" value="F:ATP binding"/>
    <property type="evidence" value="ECO:0007669"/>
    <property type="project" value="UniProtKB-KW"/>
</dbReference>
<organism evidence="9">
    <name type="scientific">uncultured bacterium pAW1</name>
    <dbReference type="NCBI Taxonomy" id="1781155"/>
    <lineage>
        <taxon>Bacteria</taxon>
        <taxon>environmental samples</taxon>
    </lineage>
</organism>
<dbReference type="EMBL" id="KT982360">
    <property type="protein sequence ID" value="AOR51107.1"/>
    <property type="molecule type" value="Genomic_DNA"/>
</dbReference>
<dbReference type="Pfam" id="PF00072">
    <property type="entry name" value="Response_reg"/>
    <property type="match status" value="1"/>
</dbReference>
<dbReference type="GO" id="GO:0000160">
    <property type="term" value="P:phosphorelay signal transduction system"/>
    <property type="evidence" value="ECO:0007669"/>
    <property type="project" value="InterPro"/>
</dbReference>
<sequence>MARILVVDDEPKMTSLVCGALEDAGHAVTTTTDPADALTRIENSSFEIVITDLTMPQISGLVILEKAFEKQPIDVVIMTAYATVESAVTAMKKGASDYLVKPFSLDELVLLVERLLEKQKLTALNRHYRDSDRSRFSQTFTGVSPAAEKVKSMIAQVAKTEATVLITGRSGTGKELAARMVHDLSRRREKPFIAINCAAITETLLESELFGHEKGAFTGAVARKLGRFELADKGTIFLDEIGEMSPAMQAKLLRVLEEKKVCRVGGVEMIPVDVRIVTATNRLLKDEVRKGIFREDLYFRLNVFPIDMPPLSERGNDVILLAESFMQSHNYPQPTLSPEVQDVLRAYDWPGNIRELRNILERAMILADGEPLEVEDLAIEAEHAPIGAGSSHAPGQGLETAERELLLGALEQAKGNKTEAAKILKITRRRLYSRLKAHGLPT</sequence>
<name>A0A1C9U4P0_9BACT</name>
<keyword evidence="2" id="KW-0067">ATP-binding</keyword>
<dbReference type="Gene3D" id="3.40.50.300">
    <property type="entry name" value="P-loop containing nucleotide triphosphate hydrolases"/>
    <property type="match status" value="1"/>
</dbReference>
<reference evidence="9" key="1">
    <citation type="journal article" date="2016" name="Sci. Rep.">
        <title>Triclosan Resistome from Metagenome Reveals Diverse Enoyl Acyl Carrier Protein Reductases and Selective Enrichment of Triclosan Resistance Genes.</title>
        <authorList>
            <person name="Khan R."/>
            <person name="Kong H.G."/>
            <person name="Jung Y.H."/>
            <person name="Choi J."/>
            <person name="Baek K.Y."/>
            <person name="Hwang E.C."/>
            <person name="Lee S.W."/>
        </authorList>
    </citation>
    <scope>NUCLEOTIDE SEQUENCE</scope>
</reference>
<keyword evidence="5" id="KW-0804">Transcription</keyword>
<dbReference type="SUPFAM" id="SSF46689">
    <property type="entry name" value="Homeodomain-like"/>
    <property type="match status" value="1"/>
</dbReference>
<dbReference type="InterPro" id="IPR002197">
    <property type="entry name" value="HTH_Fis"/>
</dbReference>
<dbReference type="Pfam" id="PF00158">
    <property type="entry name" value="Sigma54_activat"/>
    <property type="match status" value="1"/>
</dbReference>
<dbReference type="InterPro" id="IPR025944">
    <property type="entry name" value="Sigma_54_int_dom_CS"/>
</dbReference>
<accession>A0A1C9U4P0</accession>
<protein>
    <submittedName>
        <fullName evidence="9">Acetoacetate metabolism regulatory protein AtoC</fullName>
    </submittedName>
</protein>
<evidence type="ECO:0000256" key="3">
    <source>
        <dbReference type="ARBA" id="ARBA00023015"/>
    </source>
</evidence>
<dbReference type="SUPFAM" id="SSF52540">
    <property type="entry name" value="P-loop containing nucleoside triphosphate hydrolases"/>
    <property type="match status" value="1"/>
</dbReference>
<dbReference type="Gene3D" id="1.10.8.60">
    <property type="match status" value="1"/>
</dbReference>
<dbReference type="InterPro" id="IPR011006">
    <property type="entry name" value="CheY-like_superfamily"/>
</dbReference>
<dbReference type="InterPro" id="IPR003593">
    <property type="entry name" value="AAA+_ATPase"/>
</dbReference>
<evidence type="ECO:0000256" key="6">
    <source>
        <dbReference type="PROSITE-ProRule" id="PRU00169"/>
    </source>
</evidence>
<dbReference type="Pfam" id="PF02954">
    <property type="entry name" value="HTH_8"/>
    <property type="match status" value="1"/>
</dbReference>
<keyword evidence="4" id="KW-0238">DNA-binding</keyword>
<dbReference type="PROSITE" id="PS50045">
    <property type="entry name" value="SIGMA54_INTERACT_4"/>
    <property type="match status" value="1"/>
</dbReference>
<evidence type="ECO:0000313" key="9">
    <source>
        <dbReference type="EMBL" id="AOR51107.1"/>
    </source>
</evidence>
<dbReference type="PANTHER" id="PTHR32071">
    <property type="entry name" value="TRANSCRIPTIONAL REGULATORY PROTEIN"/>
    <property type="match status" value="1"/>
</dbReference>
<dbReference type="PROSITE" id="PS50110">
    <property type="entry name" value="RESPONSE_REGULATORY"/>
    <property type="match status" value="1"/>
</dbReference>
<evidence type="ECO:0000259" key="8">
    <source>
        <dbReference type="PROSITE" id="PS50110"/>
    </source>
</evidence>
<dbReference type="InterPro" id="IPR027417">
    <property type="entry name" value="P-loop_NTPase"/>
</dbReference>
<evidence type="ECO:0000256" key="1">
    <source>
        <dbReference type="ARBA" id="ARBA00022741"/>
    </source>
</evidence>
<dbReference type="InterPro" id="IPR058031">
    <property type="entry name" value="AAA_lid_NorR"/>
</dbReference>
<dbReference type="SMART" id="SM00448">
    <property type="entry name" value="REC"/>
    <property type="match status" value="1"/>
</dbReference>
<keyword evidence="6" id="KW-0597">Phosphoprotein</keyword>
<dbReference type="PROSITE" id="PS00676">
    <property type="entry name" value="SIGMA54_INTERACT_2"/>
    <property type="match status" value="1"/>
</dbReference>